<dbReference type="GO" id="GO:0007052">
    <property type="term" value="P:mitotic spindle organization"/>
    <property type="evidence" value="ECO:0007669"/>
    <property type="project" value="TreeGrafter"/>
</dbReference>
<dbReference type="InterPro" id="IPR027777">
    <property type="entry name" value="DCTN6"/>
</dbReference>
<accession>A0A9P4R0F4</accession>
<dbReference type="PANTHER" id="PTHR13072">
    <property type="entry name" value="DYNACTIN 6"/>
    <property type="match status" value="1"/>
</dbReference>
<dbReference type="GO" id="GO:0070840">
    <property type="term" value="F:dynein complex binding"/>
    <property type="evidence" value="ECO:0007669"/>
    <property type="project" value="TreeGrafter"/>
</dbReference>
<evidence type="ECO:0000256" key="3">
    <source>
        <dbReference type="ARBA" id="ARBA00016573"/>
    </source>
</evidence>
<evidence type="ECO:0000256" key="1">
    <source>
        <dbReference type="ARBA" id="ARBA00004245"/>
    </source>
</evidence>
<sequence length="224" mass="23881">MSSQPAARPSADRRTSAIQKRVSILPKPSSMVIDPSVLIAQHAQLTGTHPITIGPNAVLHPHCKISSVQAPVVLGEGVVIYEKAKVGVGIGNADTESRRSSVVPSPGSRDSLRVDGTVLGRNVVIETSTVVEAAEIGEGSVVEVNAVIGQGCVIGRFCTISASSVLPPNTHLPDFTVVYGASERRIDYTTQARPELQEAKMMMHTKQIEIFKKLVPNNVTKWTS</sequence>
<dbReference type="AlphaFoldDB" id="A0A9P4R0F4"/>
<keyword evidence="5" id="KW-0206">Cytoskeleton</keyword>
<comment type="similarity">
    <text evidence="2">Belongs to the dynactin subunits 5/6 family. Dynactin subunit 6 subfamily.</text>
</comment>
<dbReference type="Proteomes" id="UP000799444">
    <property type="component" value="Unassembled WGS sequence"/>
</dbReference>
<gene>
    <name evidence="7" type="ORF">EJ04DRAFT_247772</name>
</gene>
<dbReference type="EMBL" id="ML996150">
    <property type="protein sequence ID" value="KAF2734226.1"/>
    <property type="molecule type" value="Genomic_DNA"/>
</dbReference>
<evidence type="ECO:0000256" key="5">
    <source>
        <dbReference type="ARBA" id="ARBA00023212"/>
    </source>
</evidence>
<keyword evidence="4" id="KW-0963">Cytoplasm</keyword>
<dbReference type="PANTHER" id="PTHR13072:SF0">
    <property type="entry name" value="DYNACTIN SUBUNIT 6"/>
    <property type="match status" value="1"/>
</dbReference>
<dbReference type="InterPro" id="IPR011004">
    <property type="entry name" value="Trimer_LpxA-like_sf"/>
</dbReference>
<evidence type="ECO:0000313" key="8">
    <source>
        <dbReference type="Proteomes" id="UP000799444"/>
    </source>
</evidence>
<proteinExistence type="inferred from homology"/>
<evidence type="ECO:0000256" key="2">
    <source>
        <dbReference type="ARBA" id="ARBA00007719"/>
    </source>
</evidence>
<comment type="subcellular location">
    <subcellularLocation>
        <location evidence="1">Cytoplasm</location>
        <location evidence="1">Cytoskeleton</location>
    </subcellularLocation>
</comment>
<dbReference type="GO" id="GO:0005869">
    <property type="term" value="C:dynactin complex"/>
    <property type="evidence" value="ECO:0007669"/>
    <property type="project" value="InterPro"/>
</dbReference>
<protein>
    <recommendedName>
        <fullName evidence="3">Dynactin subunit 6</fullName>
    </recommendedName>
</protein>
<evidence type="ECO:0000313" key="7">
    <source>
        <dbReference type="EMBL" id="KAF2734226.1"/>
    </source>
</evidence>
<name>A0A9P4R0F4_9PLEO</name>
<dbReference type="SUPFAM" id="SSF51161">
    <property type="entry name" value="Trimeric LpxA-like enzymes"/>
    <property type="match status" value="1"/>
</dbReference>
<evidence type="ECO:0000256" key="4">
    <source>
        <dbReference type="ARBA" id="ARBA00022490"/>
    </source>
</evidence>
<keyword evidence="8" id="KW-1185">Reference proteome</keyword>
<dbReference type="OrthoDB" id="2355at2759"/>
<dbReference type="Gene3D" id="2.160.10.10">
    <property type="entry name" value="Hexapeptide repeat proteins"/>
    <property type="match status" value="1"/>
</dbReference>
<dbReference type="Pfam" id="PF21711">
    <property type="entry name" value="DCTN5"/>
    <property type="match status" value="1"/>
</dbReference>
<organism evidence="7 8">
    <name type="scientific">Polyplosphaeria fusca</name>
    <dbReference type="NCBI Taxonomy" id="682080"/>
    <lineage>
        <taxon>Eukaryota</taxon>
        <taxon>Fungi</taxon>
        <taxon>Dikarya</taxon>
        <taxon>Ascomycota</taxon>
        <taxon>Pezizomycotina</taxon>
        <taxon>Dothideomycetes</taxon>
        <taxon>Pleosporomycetidae</taxon>
        <taxon>Pleosporales</taxon>
        <taxon>Tetraplosphaeriaceae</taxon>
        <taxon>Polyplosphaeria</taxon>
    </lineage>
</organism>
<comment type="function">
    <text evidence="6">Part of the dynactin complex that activates the molecular motor dynein for ultra-processive transport along microtubules.</text>
</comment>
<reference evidence="7" key="1">
    <citation type="journal article" date="2020" name="Stud. Mycol.">
        <title>101 Dothideomycetes genomes: a test case for predicting lifestyles and emergence of pathogens.</title>
        <authorList>
            <person name="Haridas S."/>
            <person name="Albert R."/>
            <person name="Binder M."/>
            <person name="Bloem J."/>
            <person name="Labutti K."/>
            <person name="Salamov A."/>
            <person name="Andreopoulos B."/>
            <person name="Baker S."/>
            <person name="Barry K."/>
            <person name="Bills G."/>
            <person name="Bluhm B."/>
            <person name="Cannon C."/>
            <person name="Castanera R."/>
            <person name="Culley D."/>
            <person name="Daum C."/>
            <person name="Ezra D."/>
            <person name="Gonzalez J."/>
            <person name="Henrissat B."/>
            <person name="Kuo A."/>
            <person name="Liang C."/>
            <person name="Lipzen A."/>
            <person name="Lutzoni F."/>
            <person name="Magnuson J."/>
            <person name="Mondo S."/>
            <person name="Nolan M."/>
            <person name="Ohm R."/>
            <person name="Pangilinan J."/>
            <person name="Park H.-J."/>
            <person name="Ramirez L."/>
            <person name="Alfaro M."/>
            <person name="Sun H."/>
            <person name="Tritt A."/>
            <person name="Yoshinaga Y."/>
            <person name="Zwiers L.-H."/>
            <person name="Turgeon B."/>
            <person name="Goodwin S."/>
            <person name="Spatafora J."/>
            <person name="Crous P."/>
            <person name="Grigoriev I."/>
        </authorList>
    </citation>
    <scope>NUCLEOTIDE SEQUENCE</scope>
    <source>
        <strain evidence="7">CBS 125425</strain>
    </source>
</reference>
<comment type="caution">
    <text evidence="7">The sequence shown here is derived from an EMBL/GenBank/DDBJ whole genome shotgun (WGS) entry which is preliminary data.</text>
</comment>
<evidence type="ECO:0000256" key="6">
    <source>
        <dbReference type="ARBA" id="ARBA00034687"/>
    </source>
</evidence>